<organism evidence="6 7">
    <name type="scientific">Caulobacter flavus</name>
    <dbReference type="NCBI Taxonomy" id="1679497"/>
    <lineage>
        <taxon>Bacteria</taxon>
        <taxon>Pseudomonadati</taxon>
        <taxon>Pseudomonadota</taxon>
        <taxon>Alphaproteobacteria</taxon>
        <taxon>Caulobacterales</taxon>
        <taxon>Caulobacteraceae</taxon>
        <taxon>Caulobacter</taxon>
    </lineage>
</organism>
<dbReference type="InterPro" id="IPR010987">
    <property type="entry name" value="Glutathione-S-Trfase_C-like"/>
</dbReference>
<dbReference type="FunFam" id="3.40.30.10:FF:000039">
    <property type="entry name" value="Glutathione S-transferase domain"/>
    <property type="match status" value="1"/>
</dbReference>
<proteinExistence type="inferred from homology"/>
<protein>
    <submittedName>
        <fullName evidence="6">Glutathione S-transferase</fullName>
    </submittedName>
</protein>
<dbReference type="InterPro" id="IPR036282">
    <property type="entry name" value="Glutathione-S-Trfase_C_sf"/>
</dbReference>
<dbReference type="PROSITE" id="PS50404">
    <property type="entry name" value="GST_NTER"/>
    <property type="match status" value="1"/>
</dbReference>
<reference evidence="6 7" key="1">
    <citation type="submission" date="2017-12" db="EMBL/GenBank/DDBJ databases">
        <title>The genome sequence of Caulobacter flavus CGMCC1 15093.</title>
        <authorList>
            <person name="Gao J."/>
            <person name="Mao X."/>
            <person name="Sun J."/>
        </authorList>
    </citation>
    <scope>NUCLEOTIDE SEQUENCE [LARGE SCALE GENOMIC DNA]</scope>
    <source>
        <strain evidence="6 7">CGMCC1 15093</strain>
    </source>
</reference>
<dbReference type="SUPFAM" id="SSF47616">
    <property type="entry name" value="GST C-terminal domain-like"/>
    <property type="match status" value="1"/>
</dbReference>
<dbReference type="Pfam" id="PF13410">
    <property type="entry name" value="GST_C_2"/>
    <property type="match status" value="1"/>
</dbReference>
<evidence type="ECO:0000313" key="7">
    <source>
        <dbReference type="Proteomes" id="UP000234483"/>
    </source>
</evidence>
<evidence type="ECO:0000313" key="5">
    <source>
        <dbReference type="EMBL" id="AYV46962.1"/>
    </source>
</evidence>
<dbReference type="CDD" id="cd03047">
    <property type="entry name" value="GST_N_2"/>
    <property type="match status" value="1"/>
</dbReference>
<evidence type="ECO:0000256" key="2">
    <source>
        <dbReference type="ARBA" id="ARBA00022679"/>
    </source>
</evidence>
<keyword evidence="8" id="KW-1185">Reference proteome</keyword>
<name>A0A2N5CVN6_9CAUL</name>
<dbReference type="SUPFAM" id="SSF52833">
    <property type="entry name" value="Thioredoxin-like"/>
    <property type="match status" value="1"/>
</dbReference>
<dbReference type="PANTHER" id="PTHR44051">
    <property type="entry name" value="GLUTATHIONE S-TRANSFERASE-RELATED"/>
    <property type="match status" value="1"/>
</dbReference>
<dbReference type="EMBL" id="CP026100">
    <property type="protein sequence ID" value="AYV46962.1"/>
    <property type="molecule type" value="Genomic_DNA"/>
</dbReference>
<dbReference type="Pfam" id="PF13417">
    <property type="entry name" value="GST_N_3"/>
    <property type="match status" value="1"/>
</dbReference>
<evidence type="ECO:0000256" key="1">
    <source>
        <dbReference type="ARBA" id="ARBA00007409"/>
    </source>
</evidence>
<dbReference type="RefSeq" id="WP_101712603.1">
    <property type="nucleotide sequence ID" value="NZ_CP026100.1"/>
</dbReference>
<evidence type="ECO:0000313" key="8">
    <source>
        <dbReference type="Proteomes" id="UP000281192"/>
    </source>
</evidence>
<comment type="similarity">
    <text evidence="1">Belongs to the GST superfamily.</text>
</comment>
<evidence type="ECO:0000259" key="3">
    <source>
        <dbReference type="PROSITE" id="PS50404"/>
    </source>
</evidence>
<feature type="domain" description="GST N-terminal" evidence="3">
    <location>
        <begin position="5"/>
        <end position="86"/>
    </location>
</feature>
<reference evidence="5 8" key="2">
    <citation type="submission" date="2018-01" db="EMBL/GenBank/DDBJ databases">
        <title>Complete genome sequence of Caulobacter flavus RHGG3.</title>
        <authorList>
            <person name="Yang E."/>
        </authorList>
    </citation>
    <scope>NUCLEOTIDE SEQUENCE [LARGE SCALE GENOMIC DNA]</scope>
    <source>
        <strain evidence="5 8">RHGG3</strain>
    </source>
</reference>
<feature type="domain" description="GST C-terminal" evidence="4">
    <location>
        <begin position="92"/>
        <end position="213"/>
    </location>
</feature>
<dbReference type="KEGG" id="cfh:C1707_12190"/>
<evidence type="ECO:0000313" key="6">
    <source>
        <dbReference type="EMBL" id="PLR17872.1"/>
    </source>
</evidence>
<accession>A0A2N5CVN6</accession>
<dbReference type="OrthoDB" id="9810080at2"/>
<dbReference type="GO" id="GO:0016740">
    <property type="term" value="F:transferase activity"/>
    <property type="evidence" value="ECO:0007669"/>
    <property type="project" value="UniProtKB-KW"/>
</dbReference>
<dbReference type="SFLD" id="SFLDG00358">
    <property type="entry name" value="Main_(cytGST)"/>
    <property type="match status" value="1"/>
</dbReference>
<dbReference type="EMBL" id="PJRQ01000015">
    <property type="protein sequence ID" value="PLR17872.1"/>
    <property type="molecule type" value="Genomic_DNA"/>
</dbReference>
<dbReference type="Gene3D" id="3.40.30.10">
    <property type="entry name" value="Glutaredoxin"/>
    <property type="match status" value="1"/>
</dbReference>
<dbReference type="PROSITE" id="PS50405">
    <property type="entry name" value="GST_CTER"/>
    <property type="match status" value="1"/>
</dbReference>
<sequence length="213" mass="23538">MLKTPTLKILGRTSSLNVRKVLWTCGELALPYDREDWGAGYASTSDPAFLALNPNALVPVIIDEHGPLWESNTICRYLASRHVGGETLLPTEPRARAGVEQWMDWQATELNTAWRYAFAGLVRRMPGFDDPEQIAASVRAWNAAMALLDRRLDQTGAYAAGEAFTLADVVLGVSVHRWAASPIDRAALPAIEAYYARLKTREAFGPWALDEVP</sequence>
<dbReference type="InterPro" id="IPR040079">
    <property type="entry name" value="Glutathione_S-Trfase"/>
</dbReference>
<evidence type="ECO:0000259" key="4">
    <source>
        <dbReference type="PROSITE" id="PS50405"/>
    </source>
</evidence>
<dbReference type="SFLD" id="SFLDS00019">
    <property type="entry name" value="Glutathione_Transferase_(cytos"/>
    <property type="match status" value="1"/>
</dbReference>
<dbReference type="AlphaFoldDB" id="A0A2N5CVN6"/>
<dbReference type="Proteomes" id="UP000281192">
    <property type="component" value="Chromosome"/>
</dbReference>
<keyword evidence="2 6" id="KW-0808">Transferase</keyword>
<dbReference type="InterPro" id="IPR004045">
    <property type="entry name" value="Glutathione_S-Trfase_N"/>
</dbReference>
<dbReference type="Gene3D" id="1.20.1050.10">
    <property type="match status" value="1"/>
</dbReference>
<dbReference type="InterPro" id="IPR036249">
    <property type="entry name" value="Thioredoxin-like_sf"/>
</dbReference>
<dbReference type="SFLD" id="SFLDG01150">
    <property type="entry name" value="Main.1:_Beta-like"/>
    <property type="match status" value="1"/>
</dbReference>
<dbReference type="Proteomes" id="UP000234483">
    <property type="component" value="Unassembled WGS sequence"/>
</dbReference>
<dbReference type="PANTHER" id="PTHR44051:SF19">
    <property type="entry name" value="DISULFIDE-BOND OXIDOREDUCTASE YFCG"/>
    <property type="match status" value="1"/>
</dbReference>
<gene>
    <name evidence="5" type="ORF">C1707_12190</name>
    <name evidence="6" type="ORF">CFHF_08610</name>
</gene>